<evidence type="ECO:0000256" key="6">
    <source>
        <dbReference type="ARBA" id="ARBA00023242"/>
    </source>
</evidence>
<name>A0A6G1E057_9ORYZ</name>
<sequence length="570" mass="59529">MPLKSDGSLCIMEALRGSDQEQHGVVVSASPKLEDFLGAGPAMALSLDNSGFYYGGNAHHHGHGQDGGAIGGEPHHGGGYLQCAVIPGGGGHDAYAHAHAALVHEQSGWAMHGGAGGGYDTGNGADDVCSAGAIMAGPTGGHLHPLTLSMSSVGSQSSCITVQAAAGAPHGGETYMAIDGVSKKRGTDRGGQKQPVHRKSIDTFGQRTSQYRGVTRHRWTGRYEAHLWDNSCKKEGQTRKGRQGGYDMEEKAARAYDLAALKYWGPSTHINFPLEDYQEELEEMKNMSRQEYVAHLRRKSSGFSRGASIYRGVTRHHQHGRWQARIGRVSGNKDLYLGTFSTQEEAAEAYDVAAIKFRGLNAVTNFDITRYDVDKIMESNTLLPGELARRKGKEGDGGAAADAIAESAAIANAAAALVQAGNAAEWKMSAAAAALPAAARTGGDEQQHGGSHPHHHDLLSSDAFSVLHDIVSTVDADSSGRGGGCGNASAARISNASASLATTSLSSSREQSPDRGGGGGGLAMLFAKPAASKLISPLPLNSWSSSAPPLPARPGVSIAHLPMFAAWTDA</sequence>
<proteinExistence type="inferred from homology"/>
<dbReference type="EMBL" id="SPHZ02000005">
    <property type="protein sequence ID" value="KAF0917764.1"/>
    <property type="molecule type" value="Genomic_DNA"/>
</dbReference>
<comment type="subcellular location">
    <subcellularLocation>
        <location evidence="1">Nucleus</location>
    </subcellularLocation>
</comment>
<dbReference type="AlphaFoldDB" id="A0A6G1E057"/>
<evidence type="ECO:0000256" key="8">
    <source>
        <dbReference type="SAM" id="MobiDB-lite"/>
    </source>
</evidence>
<dbReference type="InterPro" id="IPR016177">
    <property type="entry name" value="DNA-bd_dom_sf"/>
</dbReference>
<dbReference type="InterPro" id="IPR036955">
    <property type="entry name" value="AP2/ERF_dom_sf"/>
</dbReference>
<dbReference type="Gene3D" id="3.30.730.10">
    <property type="entry name" value="AP2/ERF domain"/>
    <property type="match status" value="2"/>
</dbReference>
<evidence type="ECO:0000256" key="4">
    <source>
        <dbReference type="ARBA" id="ARBA00023125"/>
    </source>
</evidence>
<evidence type="ECO:0000256" key="7">
    <source>
        <dbReference type="ARBA" id="ARBA00037973"/>
    </source>
</evidence>
<dbReference type="GO" id="GO:0003677">
    <property type="term" value="F:DNA binding"/>
    <property type="evidence" value="ECO:0007669"/>
    <property type="project" value="UniProtKB-KW"/>
</dbReference>
<evidence type="ECO:0000256" key="3">
    <source>
        <dbReference type="ARBA" id="ARBA00023015"/>
    </source>
</evidence>
<dbReference type="PROSITE" id="PS51032">
    <property type="entry name" value="AP2_ERF"/>
    <property type="match status" value="2"/>
</dbReference>
<reference evidence="10 11" key="1">
    <citation type="submission" date="2019-11" db="EMBL/GenBank/DDBJ databases">
        <title>Whole genome sequence of Oryza granulata.</title>
        <authorList>
            <person name="Li W."/>
        </authorList>
    </citation>
    <scope>NUCLEOTIDE SEQUENCE [LARGE SCALE GENOMIC DNA]</scope>
    <source>
        <strain evidence="11">cv. Menghai</strain>
        <tissue evidence="10">Leaf</tissue>
    </source>
</reference>
<dbReference type="SMART" id="SM00380">
    <property type="entry name" value="AP2"/>
    <property type="match status" value="2"/>
</dbReference>
<evidence type="ECO:0000256" key="5">
    <source>
        <dbReference type="ARBA" id="ARBA00023163"/>
    </source>
</evidence>
<feature type="region of interest" description="Disordered" evidence="8">
    <location>
        <begin position="438"/>
        <end position="458"/>
    </location>
</feature>
<dbReference type="InterPro" id="IPR001471">
    <property type="entry name" value="AP2/ERF_dom"/>
</dbReference>
<evidence type="ECO:0000256" key="2">
    <source>
        <dbReference type="ARBA" id="ARBA00022737"/>
    </source>
</evidence>
<evidence type="ECO:0000256" key="1">
    <source>
        <dbReference type="ARBA" id="ARBA00004123"/>
    </source>
</evidence>
<dbReference type="GO" id="GO:0003700">
    <property type="term" value="F:DNA-binding transcription factor activity"/>
    <property type="evidence" value="ECO:0007669"/>
    <property type="project" value="InterPro"/>
</dbReference>
<comment type="caution">
    <text evidence="10">The sequence shown here is derived from an EMBL/GenBank/DDBJ whole genome shotgun (WGS) entry which is preliminary data.</text>
</comment>
<dbReference type="PANTHER" id="PTHR32467:SF157">
    <property type="entry name" value="AP2-LIKE ETHYLENE-RESPONSIVE TRANSCRIPTION FACTOR CRL5"/>
    <property type="match status" value="1"/>
</dbReference>
<comment type="similarity">
    <text evidence="7">Belongs to the AP2/ERF transcription factor family. AP2 subfamily.</text>
</comment>
<dbReference type="GO" id="GO:0005634">
    <property type="term" value="C:nucleus"/>
    <property type="evidence" value="ECO:0007669"/>
    <property type="project" value="UniProtKB-SubCell"/>
</dbReference>
<dbReference type="SUPFAM" id="SSF54171">
    <property type="entry name" value="DNA-binding domain"/>
    <property type="match status" value="2"/>
</dbReference>
<dbReference type="PANTHER" id="PTHR32467">
    <property type="entry name" value="AP2-LIKE ETHYLENE-RESPONSIVE TRANSCRIPTION FACTOR"/>
    <property type="match status" value="1"/>
</dbReference>
<organism evidence="10 11">
    <name type="scientific">Oryza meyeriana var. granulata</name>
    <dbReference type="NCBI Taxonomy" id="110450"/>
    <lineage>
        <taxon>Eukaryota</taxon>
        <taxon>Viridiplantae</taxon>
        <taxon>Streptophyta</taxon>
        <taxon>Embryophyta</taxon>
        <taxon>Tracheophyta</taxon>
        <taxon>Spermatophyta</taxon>
        <taxon>Magnoliopsida</taxon>
        <taxon>Liliopsida</taxon>
        <taxon>Poales</taxon>
        <taxon>Poaceae</taxon>
        <taxon>BOP clade</taxon>
        <taxon>Oryzoideae</taxon>
        <taxon>Oryzeae</taxon>
        <taxon>Oryzinae</taxon>
        <taxon>Oryza</taxon>
        <taxon>Oryza meyeriana</taxon>
    </lineage>
</organism>
<dbReference type="PRINTS" id="PR00367">
    <property type="entry name" value="ETHRSPELEMNT"/>
</dbReference>
<keyword evidence="3" id="KW-0805">Transcription regulation</keyword>
<dbReference type="Pfam" id="PF00847">
    <property type="entry name" value="AP2"/>
    <property type="match status" value="2"/>
</dbReference>
<dbReference type="CDD" id="cd00018">
    <property type="entry name" value="AP2"/>
    <property type="match status" value="2"/>
</dbReference>
<gene>
    <name evidence="10" type="ORF">E2562_021259</name>
</gene>
<feature type="domain" description="AP2/ERF" evidence="9">
    <location>
        <begin position="309"/>
        <end position="367"/>
    </location>
</feature>
<keyword evidence="6" id="KW-0539">Nucleus</keyword>
<keyword evidence="2" id="KW-0677">Repeat</keyword>
<protein>
    <recommendedName>
        <fullName evidence="9">AP2/ERF domain-containing protein</fullName>
    </recommendedName>
</protein>
<keyword evidence="11" id="KW-1185">Reference proteome</keyword>
<dbReference type="FunFam" id="3.30.730.10:FF:000002">
    <property type="entry name" value="AP2-like ethylene-responsive transcription factor"/>
    <property type="match status" value="1"/>
</dbReference>
<evidence type="ECO:0000313" key="10">
    <source>
        <dbReference type="EMBL" id="KAF0917764.1"/>
    </source>
</evidence>
<feature type="region of interest" description="Disordered" evidence="8">
    <location>
        <begin position="501"/>
        <end position="522"/>
    </location>
</feature>
<dbReference type="OrthoDB" id="207175at2759"/>
<feature type="domain" description="AP2/ERF" evidence="9">
    <location>
        <begin position="210"/>
        <end position="273"/>
    </location>
</feature>
<dbReference type="FunFam" id="3.30.730.10:FF:000003">
    <property type="entry name" value="AP2-like ethylene-responsive transcription factor ANT"/>
    <property type="match status" value="1"/>
</dbReference>
<accession>A0A6G1E057</accession>
<evidence type="ECO:0000313" key="11">
    <source>
        <dbReference type="Proteomes" id="UP000479710"/>
    </source>
</evidence>
<keyword evidence="5" id="KW-0804">Transcription</keyword>
<keyword evidence="4" id="KW-0238">DNA-binding</keyword>
<dbReference type="Proteomes" id="UP000479710">
    <property type="component" value="Unassembled WGS sequence"/>
</dbReference>
<evidence type="ECO:0000259" key="9">
    <source>
        <dbReference type="PROSITE" id="PS51032"/>
    </source>
</evidence>